<evidence type="ECO:0000313" key="18">
    <source>
        <dbReference type="Proteomes" id="UP001141806"/>
    </source>
</evidence>
<dbReference type="FunFam" id="1.25.50.20:FF:000002">
    <property type="entry name" value="Aminopeptidase"/>
    <property type="match status" value="1"/>
</dbReference>
<comment type="similarity">
    <text evidence="2 13">Belongs to the peptidase M1 family.</text>
</comment>
<dbReference type="AlphaFoldDB" id="A0A9Q0H672"/>
<keyword evidence="9 13" id="KW-0482">Metalloprotease</keyword>
<evidence type="ECO:0000256" key="9">
    <source>
        <dbReference type="ARBA" id="ARBA00023049"/>
    </source>
</evidence>
<feature type="binding site" evidence="11">
    <location>
        <position position="314"/>
    </location>
    <ligand>
        <name>Zn(2+)</name>
        <dbReference type="ChEBI" id="CHEBI:29105"/>
        <note>catalytic</note>
    </ligand>
</feature>
<dbReference type="Pfam" id="PF01433">
    <property type="entry name" value="Peptidase_M1"/>
    <property type="match status" value="1"/>
</dbReference>
<feature type="domain" description="Peptidase M1 membrane alanine aminopeptidase" evidence="14">
    <location>
        <begin position="239"/>
        <end position="454"/>
    </location>
</feature>
<evidence type="ECO:0000256" key="6">
    <source>
        <dbReference type="ARBA" id="ARBA00022801"/>
    </source>
</evidence>
<dbReference type="FunFam" id="1.10.390.10:FF:000001">
    <property type="entry name" value="Aminopeptidase"/>
    <property type="match status" value="1"/>
</dbReference>
<reference evidence="17" key="1">
    <citation type="journal article" date="2023" name="Plant J.">
        <title>The genome of the king protea, Protea cynaroides.</title>
        <authorList>
            <person name="Chang J."/>
            <person name="Duong T.A."/>
            <person name="Schoeman C."/>
            <person name="Ma X."/>
            <person name="Roodt D."/>
            <person name="Barker N."/>
            <person name="Li Z."/>
            <person name="Van de Peer Y."/>
            <person name="Mizrachi E."/>
        </authorList>
    </citation>
    <scope>NUCLEOTIDE SEQUENCE</scope>
    <source>
        <tissue evidence="17">Young leaves</tissue>
    </source>
</reference>
<feature type="domain" description="Aminopeptidase N-like N-terminal" evidence="16">
    <location>
        <begin position="21"/>
        <end position="203"/>
    </location>
</feature>
<keyword evidence="3 13" id="KW-0031">Aminopeptidase</keyword>
<feature type="active site" description="Proton acceptor" evidence="10">
    <location>
        <position position="311"/>
    </location>
</feature>
<dbReference type="InterPro" id="IPR014782">
    <property type="entry name" value="Peptidase_M1_dom"/>
</dbReference>
<dbReference type="PANTHER" id="PTHR11533">
    <property type="entry name" value="PROTEASE M1 ZINC METALLOPROTEASE"/>
    <property type="match status" value="1"/>
</dbReference>
<comment type="cofactor">
    <cofactor evidence="11 13">
        <name>Zn(2+)</name>
        <dbReference type="ChEBI" id="CHEBI:29105"/>
    </cofactor>
    <text evidence="11 13">Binds 1 zinc ion per subunit.</text>
</comment>
<dbReference type="InterPro" id="IPR027268">
    <property type="entry name" value="Peptidase_M4/M1_CTD_sf"/>
</dbReference>
<comment type="subcellular location">
    <subcellularLocation>
        <location evidence="1">Microsome membrane</location>
        <topology evidence="1">Peripheral membrane protein</topology>
    </subcellularLocation>
</comment>
<dbReference type="GO" id="GO:0070006">
    <property type="term" value="F:metalloaminopeptidase activity"/>
    <property type="evidence" value="ECO:0007669"/>
    <property type="project" value="TreeGrafter"/>
</dbReference>
<keyword evidence="8" id="KW-0256">Endoplasmic reticulum</keyword>
<dbReference type="InterPro" id="IPR034016">
    <property type="entry name" value="M1_APN-typ"/>
</dbReference>
<name>A0A9Q0H672_9MAGN</name>
<dbReference type="GO" id="GO:0008270">
    <property type="term" value="F:zinc ion binding"/>
    <property type="evidence" value="ECO:0007669"/>
    <property type="project" value="UniProtKB-UniRule"/>
</dbReference>
<dbReference type="CDD" id="cd09601">
    <property type="entry name" value="M1_APN-Q_like"/>
    <property type="match status" value="1"/>
</dbReference>
<evidence type="ECO:0000256" key="8">
    <source>
        <dbReference type="ARBA" id="ARBA00022848"/>
    </source>
</evidence>
<accession>A0A9Q0H672</accession>
<dbReference type="Gene3D" id="1.10.390.10">
    <property type="entry name" value="Neutral Protease Domain 2"/>
    <property type="match status" value="1"/>
</dbReference>
<dbReference type="Proteomes" id="UP001141806">
    <property type="component" value="Unassembled WGS sequence"/>
</dbReference>
<keyword evidence="4 13" id="KW-0645">Protease</keyword>
<keyword evidence="18" id="KW-1185">Reference proteome</keyword>
<gene>
    <name evidence="17" type="ORF">NE237_026462</name>
</gene>
<dbReference type="Gene3D" id="2.60.40.1910">
    <property type="match status" value="1"/>
</dbReference>
<evidence type="ECO:0000256" key="3">
    <source>
        <dbReference type="ARBA" id="ARBA00022438"/>
    </source>
</evidence>
<organism evidence="17 18">
    <name type="scientific">Protea cynaroides</name>
    <dbReference type="NCBI Taxonomy" id="273540"/>
    <lineage>
        <taxon>Eukaryota</taxon>
        <taxon>Viridiplantae</taxon>
        <taxon>Streptophyta</taxon>
        <taxon>Embryophyta</taxon>
        <taxon>Tracheophyta</taxon>
        <taxon>Spermatophyta</taxon>
        <taxon>Magnoliopsida</taxon>
        <taxon>Proteales</taxon>
        <taxon>Proteaceae</taxon>
        <taxon>Protea</taxon>
    </lineage>
</organism>
<dbReference type="InterPro" id="IPR050344">
    <property type="entry name" value="Peptidase_M1_aminopeptidases"/>
</dbReference>
<dbReference type="PRINTS" id="PR00756">
    <property type="entry name" value="ALADIPTASE"/>
</dbReference>
<dbReference type="InterPro" id="IPR042097">
    <property type="entry name" value="Aminopeptidase_N-like_N_sf"/>
</dbReference>
<feature type="domain" description="ERAP1-like C-terminal" evidence="15">
    <location>
        <begin position="545"/>
        <end position="860"/>
    </location>
</feature>
<evidence type="ECO:0000256" key="12">
    <source>
        <dbReference type="PIRSR" id="PIRSR634016-4"/>
    </source>
</evidence>
<dbReference type="PANTHER" id="PTHR11533:SF274">
    <property type="entry name" value="AMINOPEPTIDASE"/>
    <property type="match status" value="1"/>
</dbReference>
<dbReference type="OrthoDB" id="10031169at2759"/>
<evidence type="ECO:0000256" key="5">
    <source>
        <dbReference type="ARBA" id="ARBA00022723"/>
    </source>
</evidence>
<evidence type="ECO:0000259" key="14">
    <source>
        <dbReference type="Pfam" id="PF01433"/>
    </source>
</evidence>
<protein>
    <recommendedName>
        <fullName evidence="13">Aminopeptidase</fullName>
        <ecNumber evidence="13">3.4.11.-</ecNumber>
    </recommendedName>
</protein>
<dbReference type="EMBL" id="JAMYWD010000010">
    <property type="protein sequence ID" value="KAJ4959351.1"/>
    <property type="molecule type" value="Genomic_DNA"/>
</dbReference>
<dbReference type="InterPro" id="IPR045357">
    <property type="entry name" value="Aminopeptidase_N-like_N"/>
</dbReference>
<feature type="binding site" evidence="11">
    <location>
        <position position="333"/>
    </location>
    <ligand>
        <name>Zn(2+)</name>
        <dbReference type="ChEBI" id="CHEBI:29105"/>
        <note>catalytic</note>
    </ligand>
</feature>
<dbReference type="Pfam" id="PF11838">
    <property type="entry name" value="ERAP1_C"/>
    <property type="match status" value="1"/>
</dbReference>
<keyword evidence="8" id="KW-0492">Microsome</keyword>
<dbReference type="InterPro" id="IPR001930">
    <property type="entry name" value="Peptidase_M1"/>
</dbReference>
<dbReference type="Gene3D" id="1.25.50.20">
    <property type="match status" value="1"/>
</dbReference>
<dbReference type="Gene3D" id="2.60.40.1730">
    <property type="entry name" value="tricorn interacting facor f3 domain"/>
    <property type="match status" value="1"/>
</dbReference>
<keyword evidence="5 11" id="KW-0479">Metal-binding</keyword>
<evidence type="ECO:0000256" key="11">
    <source>
        <dbReference type="PIRSR" id="PIRSR634016-3"/>
    </source>
</evidence>
<comment type="caution">
    <text evidence="17">The sequence shown here is derived from an EMBL/GenBank/DDBJ whole genome shotgun (WGS) entry which is preliminary data.</text>
</comment>
<keyword evidence="6 13" id="KW-0378">Hydrolase</keyword>
<dbReference type="Pfam" id="PF17900">
    <property type="entry name" value="Peptidase_M1_N"/>
    <property type="match status" value="1"/>
</dbReference>
<evidence type="ECO:0000256" key="1">
    <source>
        <dbReference type="ARBA" id="ARBA00004174"/>
    </source>
</evidence>
<feature type="binding site" evidence="11">
    <location>
        <position position="310"/>
    </location>
    <ligand>
        <name>Zn(2+)</name>
        <dbReference type="ChEBI" id="CHEBI:29105"/>
        <note>catalytic</note>
    </ligand>
</feature>
<evidence type="ECO:0000259" key="16">
    <source>
        <dbReference type="Pfam" id="PF17900"/>
    </source>
</evidence>
<dbReference type="GO" id="GO:0043171">
    <property type="term" value="P:peptide catabolic process"/>
    <property type="evidence" value="ECO:0007669"/>
    <property type="project" value="TreeGrafter"/>
</dbReference>
<dbReference type="GO" id="GO:0005615">
    <property type="term" value="C:extracellular space"/>
    <property type="evidence" value="ECO:0007669"/>
    <property type="project" value="TreeGrafter"/>
</dbReference>
<dbReference type="SUPFAM" id="SSF63737">
    <property type="entry name" value="Leukotriene A4 hydrolase N-terminal domain"/>
    <property type="match status" value="1"/>
</dbReference>
<keyword evidence="7 11" id="KW-0862">Zinc</keyword>
<evidence type="ECO:0000256" key="2">
    <source>
        <dbReference type="ARBA" id="ARBA00010136"/>
    </source>
</evidence>
<dbReference type="EC" id="3.4.11.-" evidence="13"/>
<evidence type="ECO:0000256" key="10">
    <source>
        <dbReference type="PIRSR" id="PIRSR634016-1"/>
    </source>
</evidence>
<evidence type="ECO:0000256" key="13">
    <source>
        <dbReference type="RuleBase" id="RU364040"/>
    </source>
</evidence>
<dbReference type="GO" id="GO:0042277">
    <property type="term" value="F:peptide binding"/>
    <property type="evidence" value="ECO:0007669"/>
    <property type="project" value="TreeGrafter"/>
</dbReference>
<evidence type="ECO:0000259" key="15">
    <source>
        <dbReference type="Pfam" id="PF11838"/>
    </source>
</evidence>
<evidence type="ECO:0000256" key="4">
    <source>
        <dbReference type="ARBA" id="ARBA00022670"/>
    </source>
</evidence>
<dbReference type="InterPro" id="IPR024571">
    <property type="entry name" value="ERAP1-like_C_dom"/>
</dbReference>
<sequence>MRRRRAGSKFKGQVRLPKFAVPKRYDLKLKPDLSACTFAGSVEINLDIVQETQFLVLNALELVITEVYFRDSHKREYRPENVIIEKEDEILVLVFADVLPLGEGSLGVKFSGVLNDYLLGFYRSTFVLEGEKKNMAVTQFEAADARRCFPCWDEPALKATFKVTMEVPSEMIALSNMPVIDEKLNGHLKTVSFDETPIMSTYLVAFVVGSFDYIEDITSDGIKVRAYCPVGKSDEGKLALDIAVRVLDLFKKYFSMPYTLPKLDMVAIPDFSGGAMENYGLITFRENELLYDDLQSSARDKQWLAIVVAHEVAHMWFGNLVTMEWWTHLWLNEGFATWVSYLAVDSLYPEWKIWNQFLQQTVGGLQLDALEESHPIEVEVHHARSVNEIFDAISYKKGSAVIRMLQDYLGDDIFKRALAVYMKKFAWKNAKTEDLWDVLSELSGIQVHMLMDTWTKQMGYPLLYVKSKNQSLEFEQSQFLSSGSHGHGEWIVPVTLCIGSYKRCKNFLLETKSGNLDFSSLWCSLDANARTSELNQEKWDDEQLWVKLNVGQTGFYRVKYDDVLAARLRKAIEANLLSSPDRFGILDDSYALFEACELSLSSLLSLMDVYRKEIDYIVLSRLIDISYRVLEISSDAFPISRNNLKQFFTNLLSAKLGWESLSGESHLNVLLRGEILTALVVYGHGMTQKEALRRFHIFLGDRNTQLLPADMRRAAYVAVMQNVSAKNRTGLESLLKVYREADAVEEKARILRSLASCPDSDIVLEVLNYFLSDEVKDQDIIYGLSGISSEGREIAWRWLKDNWDLIADRWGTGILLTRFIRDIVTPFCSLEKADEIEAFFATRATTTVAMNLKQSLGQVRIKARLVQKIQDEQSIGELIRQLALKE</sequence>
<dbReference type="SUPFAM" id="SSF55486">
    <property type="entry name" value="Metalloproteases ('zincins'), catalytic domain"/>
    <property type="match status" value="1"/>
</dbReference>
<dbReference type="GO" id="GO:0005737">
    <property type="term" value="C:cytoplasm"/>
    <property type="evidence" value="ECO:0007669"/>
    <property type="project" value="TreeGrafter"/>
</dbReference>
<dbReference type="GO" id="GO:0016020">
    <property type="term" value="C:membrane"/>
    <property type="evidence" value="ECO:0007669"/>
    <property type="project" value="TreeGrafter"/>
</dbReference>
<dbReference type="GO" id="GO:0006508">
    <property type="term" value="P:proteolysis"/>
    <property type="evidence" value="ECO:0007669"/>
    <property type="project" value="UniProtKB-KW"/>
</dbReference>
<dbReference type="FunFam" id="2.60.40.1730:FF:000002">
    <property type="entry name" value="Aminopeptidase"/>
    <property type="match status" value="1"/>
</dbReference>
<feature type="site" description="Transition state stabilizer" evidence="12">
    <location>
        <position position="395"/>
    </location>
</feature>
<evidence type="ECO:0000256" key="7">
    <source>
        <dbReference type="ARBA" id="ARBA00022833"/>
    </source>
</evidence>
<evidence type="ECO:0000313" key="17">
    <source>
        <dbReference type="EMBL" id="KAJ4959351.1"/>
    </source>
</evidence>
<proteinExistence type="inferred from homology"/>